<name>A0A3B0Y3W7_9ZZZZ</name>
<organism evidence="1">
    <name type="scientific">hydrothermal vent metagenome</name>
    <dbReference type="NCBI Taxonomy" id="652676"/>
    <lineage>
        <taxon>unclassified sequences</taxon>
        <taxon>metagenomes</taxon>
        <taxon>ecological metagenomes</taxon>
    </lineage>
</organism>
<accession>A0A3B0Y3W7</accession>
<dbReference type="AlphaFoldDB" id="A0A3B0Y3W7"/>
<reference evidence="1" key="1">
    <citation type="submission" date="2018-06" db="EMBL/GenBank/DDBJ databases">
        <authorList>
            <person name="Zhirakovskaya E."/>
        </authorList>
    </citation>
    <scope>NUCLEOTIDE SEQUENCE</scope>
</reference>
<protein>
    <submittedName>
        <fullName evidence="1">Uncharacterized protein</fullName>
    </submittedName>
</protein>
<dbReference type="EMBL" id="UOFM01000133">
    <property type="protein sequence ID" value="VAW75415.1"/>
    <property type="molecule type" value="Genomic_DNA"/>
</dbReference>
<gene>
    <name evidence="1" type="ORF">MNBD_GAMMA14-120</name>
</gene>
<sequence length="90" mass="9909">GEIKASIDLFTRAVRGMPRNPVINLNAAQSLISQMRHSGSTRPLLAQTLGYIQAAGENEAHRERQNRLLTTCRELAENLPVETDTEQAPA</sequence>
<feature type="non-terminal residue" evidence="1">
    <location>
        <position position="1"/>
    </location>
</feature>
<proteinExistence type="predicted"/>
<evidence type="ECO:0000313" key="1">
    <source>
        <dbReference type="EMBL" id="VAW75415.1"/>
    </source>
</evidence>